<reference evidence="1" key="1">
    <citation type="journal article" date="2015" name="Front. Microbiol.">
        <title>Combining genomic sequencing methods to explore viral diversity and reveal potential virus-host interactions.</title>
        <authorList>
            <person name="Chow C.E."/>
            <person name="Winget D.M."/>
            <person name="White R.A.III."/>
            <person name="Hallam S.J."/>
            <person name="Suttle C.A."/>
        </authorList>
    </citation>
    <scope>NUCLEOTIDE SEQUENCE</scope>
    <source>
        <strain evidence="1">Oxic1_1</strain>
    </source>
</reference>
<sequence length="84" mass="9306">MLKAVLHSTRVMSEWMERRGLFARRTTTGISRSGQRTATGRTLAAVLGLLIGRVLLRKQSIFSSPKTRQTGAVSRLLVERPKGV</sequence>
<protein>
    <submittedName>
        <fullName evidence="1">Uncharacterized protein</fullName>
    </submittedName>
</protein>
<evidence type="ECO:0000313" key="1">
    <source>
        <dbReference type="EMBL" id="AKH47637.1"/>
    </source>
</evidence>
<organism evidence="1">
    <name type="scientific">uncultured marine virus</name>
    <dbReference type="NCBI Taxonomy" id="186617"/>
    <lineage>
        <taxon>Viruses</taxon>
        <taxon>environmental samples</taxon>
    </lineage>
</organism>
<dbReference type="EMBL" id="KR029596">
    <property type="protein sequence ID" value="AKH47637.1"/>
    <property type="molecule type" value="Genomic_DNA"/>
</dbReference>
<name>A0A0F7L879_9VIRU</name>
<reference evidence="1" key="2">
    <citation type="submission" date="2015-03" db="EMBL/GenBank/DDBJ databases">
        <authorList>
            <person name="Chow C.-E.T."/>
            <person name="Winget D.M."/>
            <person name="White R.A.III."/>
            <person name="Hallam S.J."/>
            <person name="Suttle C.A."/>
        </authorList>
    </citation>
    <scope>NUCLEOTIDE SEQUENCE</scope>
    <source>
        <strain evidence="1">Oxic1_1</strain>
    </source>
</reference>
<proteinExistence type="predicted"/>
<accession>A0A0F7L879</accession>